<dbReference type="AlphaFoldDB" id="A0A2P2FF60"/>
<comment type="caution">
    <text evidence="2">The sequence shown here is derived from an EMBL/GenBank/DDBJ whole genome shotgun (WGS) entry which is preliminary data.</text>
</comment>
<feature type="compositionally biased region" description="Polar residues" evidence="1">
    <location>
        <begin position="273"/>
        <end position="323"/>
    </location>
</feature>
<feature type="compositionally biased region" description="Polar residues" evidence="1">
    <location>
        <begin position="806"/>
        <end position="823"/>
    </location>
</feature>
<feature type="compositionally biased region" description="Gly residues" evidence="1">
    <location>
        <begin position="776"/>
        <end position="793"/>
    </location>
</feature>
<feature type="compositionally biased region" description="Low complexity" evidence="1">
    <location>
        <begin position="243"/>
        <end position="253"/>
    </location>
</feature>
<evidence type="ECO:0000256" key="1">
    <source>
        <dbReference type="SAM" id="MobiDB-lite"/>
    </source>
</evidence>
<feature type="compositionally biased region" description="Low complexity" evidence="1">
    <location>
        <begin position="824"/>
        <end position="837"/>
    </location>
</feature>
<organism evidence="2 3">
    <name type="scientific">Amycolatopsis lurida NRRL 2430</name>
    <dbReference type="NCBI Taxonomy" id="1460371"/>
    <lineage>
        <taxon>Bacteria</taxon>
        <taxon>Bacillati</taxon>
        <taxon>Actinomycetota</taxon>
        <taxon>Actinomycetes</taxon>
        <taxon>Pseudonocardiales</taxon>
        <taxon>Pseudonocardiaceae</taxon>
        <taxon>Amycolatopsis</taxon>
    </lineage>
</organism>
<feature type="compositionally biased region" description="Basic and acidic residues" evidence="1">
    <location>
        <begin position="477"/>
        <end position="489"/>
    </location>
</feature>
<dbReference type="Proteomes" id="UP000256220">
    <property type="component" value="Unassembled WGS sequence"/>
</dbReference>
<feature type="compositionally biased region" description="Gly residues" evidence="1">
    <location>
        <begin position="838"/>
        <end position="855"/>
    </location>
</feature>
<protein>
    <recommendedName>
        <fullName evidence="4">Large repetitive protein</fullName>
    </recommendedName>
</protein>
<evidence type="ECO:0008006" key="4">
    <source>
        <dbReference type="Google" id="ProtNLM"/>
    </source>
</evidence>
<feature type="compositionally biased region" description="Basic and acidic residues" evidence="1">
    <location>
        <begin position="529"/>
        <end position="546"/>
    </location>
</feature>
<feature type="compositionally biased region" description="Low complexity" evidence="1">
    <location>
        <begin position="363"/>
        <end position="379"/>
    </location>
</feature>
<feature type="compositionally biased region" description="Basic and acidic residues" evidence="1">
    <location>
        <begin position="587"/>
        <end position="620"/>
    </location>
</feature>
<reference evidence="2 3" key="1">
    <citation type="journal article" date="2014" name="Genome Announc.">
        <title>Draft Genome Sequence of Amycolatopsis lurida NRRL 2430, Producer of the Glycopeptide Family Antibiotic Ristocetin.</title>
        <authorList>
            <person name="Kwun M.J."/>
            <person name="Hong H.J."/>
        </authorList>
    </citation>
    <scope>NUCLEOTIDE SEQUENCE [LARGE SCALE GENOMIC DNA]</scope>
    <source>
        <strain evidence="2 3">NRRL 2430</strain>
    </source>
</reference>
<keyword evidence="3" id="KW-1185">Reference proteome</keyword>
<name>A0A2P2FF60_AMYLU</name>
<accession>A0A2P2FF60</accession>
<proteinExistence type="predicted"/>
<feature type="region of interest" description="Disordered" evidence="1">
    <location>
        <begin position="529"/>
        <end position="620"/>
    </location>
</feature>
<feature type="compositionally biased region" description="Low complexity" evidence="1">
    <location>
        <begin position="439"/>
        <end position="470"/>
    </location>
</feature>
<feature type="region of interest" description="Disordered" evidence="1">
    <location>
        <begin position="732"/>
        <end position="889"/>
    </location>
</feature>
<evidence type="ECO:0000313" key="3">
    <source>
        <dbReference type="Proteomes" id="UP000256220"/>
    </source>
</evidence>
<feature type="compositionally biased region" description="Gly residues" evidence="1">
    <location>
        <begin position="415"/>
        <end position="438"/>
    </location>
</feature>
<sequence length="889" mass="89905">MSDSDGTPTMVGQYSASAPSLDPSFFSDLDSIEAVVNDIVYNSDGSKATLHSNTTAETWYRLETDVKAAETALADINDRFAKEIKAMTDALEGDAGDAFNKYATAILNTSEEIYSTLMQKQFATNMGGIGHSEQSFANNWWQLHDAADSSLTTMVNSLQDAAATQIQAATEVEQLSQISAQLATDVLDARSTVNAALLKDLQDALGNLGKNYNDIGGYLVPLYISDGDTTTAAPPGSFQQQVNQDTEQNQQQQFYTSTKPELEDTESIEDDQQFYTSSKPQLDTELNQGDAQANTEAGTVPSTQGEVTPLQTTGLPTTESTPPDFSMTGMPADTTGTTGSPGESTGTSTEGTAGSQGGVSPEQQQALADAKDAAGQAIDGLSAQTDDPVQQQALDDAKTAAQGAIDGLTNPSGQGIDGGTGGGAGGTGSIGDTSGSGEGQQQSGVAGGLNPAAQQALADAKKAAGNAIDGLAGQSNDPKRTKALEDAKQAAEGAIDGLTDPTALPAEQLAGGPADASLEAAKDAAGKAIDDLAKPGDSEARQKALADAKQAAMNAVGDIGGQGGVADDAGADGNGSASQADRSSLLDAKHEAQKAIDDLIGKTDDPERKHALEDAKDAMSDAIDKTAAPEHFRQVEDAKHAADKAIDGLGAAGDNPQQQQALAAAKDAAEKAIGGINDASELSGPEHEQALERAKQEADKAIDALCKPDDTPAERQALAQAKEAVNKAIDGIGADSGDAMRQFLTSSGPKDFEPPRGGLDSAGGSGPAVHQTAGGPSSGGGAGPLSGGAGSGGTPSTQGGLPPGQFDTQPFQGSQQAAVSSTSGTAAPGQPATATGGAPMGPMGGGGMGAGGGNQGEKEREPQIWMQADKGAWGDEESDEPQSHVLGRS</sequence>
<evidence type="ECO:0000313" key="2">
    <source>
        <dbReference type="EMBL" id="KFU75362.1"/>
    </source>
</evidence>
<feature type="compositionally biased region" description="Polar residues" evidence="1">
    <location>
        <begin position="382"/>
        <end position="393"/>
    </location>
</feature>
<feature type="region of interest" description="Disordered" evidence="1">
    <location>
        <begin position="243"/>
        <end position="517"/>
    </location>
</feature>
<gene>
    <name evidence="2" type="ORF">BB31_41885</name>
</gene>
<dbReference type="RefSeq" id="WP_241784197.1">
    <property type="nucleotide sequence ID" value="NZ_JFBM01000073.1"/>
</dbReference>
<dbReference type="EMBL" id="JFBM01000073">
    <property type="protein sequence ID" value="KFU75362.1"/>
    <property type="molecule type" value="Genomic_DNA"/>
</dbReference>
<feature type="compositionally biased region" description="Low complexity" evidence="1">
    <location>
        <begin position="794"/>
        <end position="805"/>
    </location>
</feature>
<feature type="compositionally biased region" description="Low complexity" evidence="1">
    <location>
        <begin position="334"/>
        <end position="353"/>
    </location>
</feature>
<feature type="compositionally biased region" description="Acidic residues" evidence="1">
    <location>
        <begin position="263"/>
        <end position="272"/>
    </location>
</feature>